<dbReference type="PANTHER" id="PTHR47506:SF1">
    <property type="entry name" value="HTH-TYPE TRANSCRIPTIONAL REGULATOR YJDC"/>
    <property type="match status" value="1"/>
</dbReference>
<evidence type="ECO:0000259" key="5">
    <source>
        <dbReference type="PROSITE" id="PS50977"/>
    </source>
</evidence>
<protein>
    <submittedName>
        <fullName evidence="6">TetR family transcriptional regulator</fullName>
    </submittedName>
</protein>
<reference evidence="6 7" key="1">
    <citation type="journal article" date="2012" name="J. Bacteriol.">
        <title>Genome sequence of a novel nicotine-degrading strain, Pseudomonas geniculata N1.</title>
        <authorList>
            <person name="Tang H."/>
            <person name="Yu H."/>
            <person name="Tai C."/>
            <person name="Huang K."/>
            <person name="Liu Y."/>
            <person name="Wang L."/>
            <person name="Yao Y."/>
            <person name="Wu G."/>
            <person name="Xu P."/>
        </authorList>
    </citation>
    <scope>NUCLEOTIDE SEQUENCE [LARGE SCALE GENOMIC DNA]</scope>
    <source>
        <strain evidence="6 7">N1</strain>
    </source>
</reference>
<comment type="caution">
    <text evidence="6">The sequence shown here is derived from an EMBL/GenBank/DDBJ whole genome shotgun (WGS) entry which is preliminary data.</text>
</comment>
<evidence type="ECO:0000256" key="2">
    <source>
        <dbReference type="ARBA" id="ARBA00023125"/>
    </source>
</evidence>
<dbReference type="InterPro" id="IPR001647">
    <property type="entry name" value="HTH_TetR"/>
</dbReference>
<dbReference type="SUPFAM" id="SSF46689">
    <property type="entry name" value="Homeodomain-like"/>
    <property type="match status" value="1"/>
</dbReference>
<dbReference type="PANTHER" id="PTHR47506">
    <property type="entry name" value="TRANSCRIPTIONAL REGULATORY PROTEIN"/>
    <property type="match status" value="1"/>
</dbReference>
<dbReference type="SUPFAM" id="SSF48498">
    <property type="entry name" value="Tetracyclin repressor-like, C-terminal domain"/>
    <property type="match status" value="1"/>
</dbReference>
<evidence type="ECO:0000313" key="7">
    <source>
        <dbReference type="Proteomes" id="UP000036890"/>
    </source>
</evidence>
<dbReference type="PROSITE" id="PS50977">
    <property type="entry name" value="HTH_TETR_2"/>
    <property type="match status" value="1"/>
</dbReference>
<dbReference type="InterPro" id="IPR009057">
    <property type="entry name" value="Homeodomain-like_sf"/>
</dbReference>
<evidence type="ECO:0000256" key="1">
    <source>
        <dbReference type="ARBA" id="ARBA00023015"/>
    </source>
</evidence>
<dbReference type="Pfam" id="PF00440">
    <property type="entry name" value="TetR_N"/>
    <property type="match status" value="1"/>
</dbReference>
<keyword evidence="2 4" id="KW-0238">DNA-binding</keyword>
<dbReference type="EMBL" id="AJLO02000016">
    <property type="protein sequence ID" value="KOE99716.1"/>
    <property type="molecule type" value="Genomic_DNA"/>
</dbReference>
<dbReference type="AlphaFoldDB" id="A0A0L8ABU9"/>
<dbReference type="Pfam" id="PF16925">
    <property type="entry name" value="TetR_C_13"/>
    <property type="match status" value="1"/>
</dbReference>
<dbReference type="Gene3D" id="1.10.357.10">
    <property type="entry name" value="Tetracycline Repressor, domain 2"/>
    <property type="match status" value="1"/>
</dbReference>
<organism evidence="6 7">
    <name type="scientific">Stenotrophomonas geniculata N1</name>
    <dbReference type="NCBI Taxonomy" id="1167641"/>
    <lineage>
        <taxon>Bacteria</taxon>
        <taxon>Pseudomonadati</taxon>
        <taxon>Pseudomonadota</taxon>
        <taxon>Gammaproteobacteria</taxon>
        <taxon>Lysobacterales</taxon>
        <taxon>Lysobacteraceae</taxon>
        <taxon>Stenotrophomonas</taxon>
    </lineage>
</organism>
<feature type="domain" description="HTH tetR-type" evidence="5">
    <location>
        <begin position="6"/>
        <end position="66"/>
    </location>
</feature>
<dbReference type="GO" id="GO:0003677">
    <property type="term" value="F:DNA binding"/>
    <property type="evidence" value="ECO:0007669"/>
    <property type="project" value="UniProtKB-UniRule"/>
</dbReference>
<feature type="DNA-binding region" description="H-T-H motif" evidence="4">
    <location>
        <begin position="29"/>
        <end position="48"/>
    </location>
</feature>
<name>A0A0L8ABU9_9GAMM</name>
<evidence type="ECO:0000313" key="6">
    <source>
        <dbReference type="EMBL" id="KOE99716.1"/>
    </source>
</evidence>
<sequence length="195" mass="20752">MKESLSPKAQEILAHARSLLEAGGYNGFSYADVSARVNISKASIHHHFPSKADLVRTVVELYRAEAREGLALLDRQLDDPLQELNAYVEYWSSCIAGGTSSFCICAMLAAEAPMIPAEIAEEVRGHFEDLSGWLTVTLEKGAALGQLRLQGSPADEAKAFMSSVHGAMLAARGFGDAATFAALARLAIARVSAAS</sequence>
<dbReference type="RefSeq" id="WP_010484644.1">
    <property type="nucleotide sequence ID" value="NZ_AJLO02000016.1"/>
</dbReference>
<proteinExistence type="predicted"/>
<evidence type="ECO:0000256" key="3">
    <source>
        <dbReference type="ARBA" id="ARBA00023163"/>
    </source>
</evidence>
<gene>
    <name evidence="6" type="ORF">W7K_07735</name>
</gene>
<dbReference type="PRINTS" id="PR00455">
    <property type="entry name" value="HTHTETR"/>
</dbReference>
<dbReference type="OrthoDB" id="9809772at2"/>
<keyword evidence="1" id="KW-0805">Transcription regulation</keyword>
<accession>A0A0L8ABU9</accession>
<dbReference type="InterPro" id="IPR036271">
    <property type="entry name" value="Tet_transcr_reg_TetR-rel_C_sf"/>
</dbReference>
<keyword evidence="3" id="KW-0804">Transcription</keyword>
<dbReference type="Proteomes" id="UP000036890">
    <property type="component" value="Unassembled WGS sequence"/>
</dbReference>
<evidence type="ECO:0000256" key="4">
    <source>
        <dbReference type="PROSITE-ProRule" id="PRU00335"/>
    </source>
</evidence>
<dbReference type="InterPro" id="IPR011075">
    <property type="entry name" value="TetR_C"/>
</dbReference>